<name>A0A1B6NPI6_9ZZZZ</name>
<sequence>KQIIKSLDNSNHYDKIVGSLDSLTGNREGEKRK</sequence>
<comment type="caution">
    <text evidence="1">The sequence shown here is derived from an EMBL/GenBank/DDBJ whole genome shotgun (WGS) entry which is preliminary data.</text>
</comment>
<dbReference type="AlphaFoldDB" id="A0A1B6NPI6"/>
<gene>
    <name evidence="1" type="ORF">MGSAQ_003189</name>
</gene>
<reference evidence="1" key="1">
    <citation type="submission" date="2013-11" db="EMBL/GenBank/DDBJ databases">
        <title>Microbial diversity, functional groups and degradation webs in Northern and Southern Mediterranean and Red Sea marine crude oil polluted sites.</title>
        <authorList>
            <person name="Daffonchio D."/>
            <person name="Mapelli F."/>
            <person name="Ferrer M."/>
            <person name="Richter M."/>
            <person name="Cherif A."/>
            <person name="Malkawi H.I."/>
            <person name="Yakimov M.M."/>
            <person name="Abdel-Fattah Y.R."/>
            <person name="Blaghen M."/>
            <person name="Golyshin P.N."/>
            <person name="Kalogerakis N."/>
            <person name="Boon N."/>
            <person name="Magagnini M."/>
            <person name="Fava F."/>
        </authorList>
    </citation>
    <scope>NUCLEOTIDE SEQUENCE</scope>
</reference>
<protein>
    <submittedName>
        <fullName evidence="1">Uncharacterized protein</fullName>
    </submittedName>
</protein>
<proteinExistence type="predicted"/>
<organism evidence="1">
    <name type="scientific">marine sediment metagenome</name>
    <dbReference type="NCBI Taxonomy" id="412755"/>
    <lineage>
        <taxon>unclassified sequences</taxon>
        <taxon>metagenomes</taxon>
        <taxon>ecological metagenomes</taxon>
    </lineage>
</organism>
<evidence type="ECO:0000313" key="1">
    <source>
        <dbReference type="EMBL" id="KTF05315.1"/>
    </source>
</evidence>
<dbReference type="EMBL" id="AYSL01001866">
    <property type="protein sequence ID" value="KTF05315.1"/>
    <property type="molecule type" value="Genomic_DNA"/>
</dbReference>
<feature type="non-terminal residue" evidence="1">
    <location>
        <position position="1"/>
    </location>
</feature>
<accession>A0A1B6NPI6</accession>